<feature type="zinc finger region" description="C3H1-type" evidence="5">
    <location>
        <begin position="131"/>
        <end position="159"/>
    </location>
</feature>
<sequence length="379" mass="41489">MSGVSSVPATALDNDVPPPKSPKAQLDVLIAQTANLMAVNEQLRKEIAENEHIHSLQMRALNILPQNTLGHSFADPRRRGERRMQKPESYKTVICQAWLESKTCTFAENCRFAHGEEELRPSLIEPRQNNKYKTKLCDKYTTTGLCPYGKRCLFIHPDHGPNAYIRADKLFEVSQRHALADLRDQMEQHIMTGGRTTAPDLSAVPSQPLDMMAARPCTPDEPAAKMPLGPTPVSSRGPKYEIPLLSSPEEDAANHPPSSWPLEPSSFFNLDNPSMTSRPMSPFESMLIGAAANGVLPFTMLGKQSTPGGVSGYSSAGSTPLQDLDTSPLAAAAAAYLANSALLTKSSTIDPMLKPDESFSTMPTFDQFAEDMAKHLELW</sequence>
<evidence type="ECO:0000256" key="3">
    <source>
        <dbReference type="ARBA" id="ARBA00022771"/>
    </source>
</evidence>
<dbReference type="Proteomes" id="UP000829354">
    <property type="component" value="Chromosome IV"/>
</dbReference>
<dbReference type="SMART" id="SM00356">
    <property type="entry name" value="ZnF_C3H1"/>
    <property type="match status" value="2"/>
</dbReference>
<dbReference type="EMBL" id="CP090894">
    <property type="protein sequence ID" value="ULT94104.1"/>
    <property type="molecule type" value="Genomic_DNA"/>
</dbReference>
<feature type="region of interest" description="Disordered" evidence="6">
    <location>
        <begin position="1"/>
        <end position="23"/>
    </location>
</feature>
<evidence type="ECO:0000313" key="9">
    <source>
        <dbReference type="EMBL" id="UMM27347.1"/>
    </source>
</evidence>
<dbReference type="InterPro" id="IPR045877">
    <property type="entry name" value="ZFP36-like"/>
</dbReference>
<organism evidence="8 10">
    <name type="scientific">Caenorhabditis briggsae</name>
    <dbReference type="NCBI Taxonomy" id="6238"/>
    <lineage>
        <taxon>Eukaryota</taxon>
        <taxon>Metazoa</taxon>
        <taxon>Ecdysozoa</taxon>
        <taxon>Nematoda</taxon>
        <taxon>Chromadorea</taxon>
        <taxon>Rhabditida</taxon>
        <taxon>Rhabditina</taxon>
        <taxon>Rhabditomorpha</taxon>
        <taxon>Rhabditoidea</taxon>
        <taxon>Rhabditidae</taxon>
        <taxon>Peloderinae</taxon>
        <taxon>Caenorhabditis</taxon>
    </lineage>
</organism>
<dbReference type="Gene3D" id="4.10.1000.10">
    <property type="entry name" value="Zinc finger, CCCH-type"/>
    <property type="match status" value="2"/>
</dbReference>
<feature type="zinc finger region" description="C3H1-type" evidence="5">
    <location>
        <begin position="89"/>
        <end position="117"/>
    </location>
</feature>
<keyword evidence="3 5" id="KW-0863">Zinc-finger</keyword>
<dbReference type="GO" id="GO:0030154">
    <property type="term" value="P:cell differentiation"/>
    <property type="evidence" value="ECO:0007669"/>
    <property type="project" value="UniProtKB-ARBA"/>
</dbReference>
<evidence type="ECO:0000256" key="1">
    <source>
        <dbReference type="ARBA" id="ARBA00022723"/>
    </source>
</evidence>
<keyword evidence="2" id="KW-0677">Repeat</keyword>
<proteinExistence type="predicted"/>
<reference evidence="8 10" key="2">
    <citation type="submission" date="2022-05" db="EMBL/GenBank/DDBJ databases">
        <title>Chromosome-level reference genomes for two strains of Caenorhabditis briggsae: an improved platform for comparative genomics.</title>
        <authorList>
            <person name="Stevens L."/>
            <person name="Andersen E.C."/>
        </authorList>
    </citation>
    <scope>NUCLEOTIDE SEQUENCE [LARGE SCALE GENOMIC DNA]</scope>
    <source>
        <strain evidence="8">QX1410_ONT</strain>
        <tissue evidence="8">Whole-organism</tissue>
    </source>
</reference>
<feature type="region of interest" description="Disordered" evidence="6">
    <location>
        <begin position="217"/>
        <end position="238"/>
    </location>
</feature>
<dbReference type="PANTHER" id="PTHR12547">
    <property type="entry name" value="CCCH ZINC FINGER/TIS11-RELATED"/>
    <property type="match status" value="1"/>
</dbReference>
<evidence type="ECO:0000313" key="8">
    <source>
        <dbReference type="EMBL" id="ULT94104.1"/>
    </source>
</evidence>
<dbReference type="AlphaFoldDB" id="A0AAE9ABJ4"/>
<dbReference type="GO" id="GO:0010468">
    <property type="term" value="P:regulation of gene expression"/>
    <property type="evidence" value="ECO:0007669"/>
    <property type="project" value="UniProtKB-ARBA"/>
</dbReference>
<accession>A0AAE9ABJ4</accession>
<keyword evidence="11" id="KW-1185">Reference proteome</keyword>
<evidence type="ECO:0000259" key="7">
    <source>
        <dbReference type="PROSITE" id="PS50103"/>
    </source>
</evidence>
<dbReference type="FunFam" id="4.10.1000.10:FF:000018">
    <property type="entry name" value="Zinc finger protein"/>
    <property type="match status" value="1"/>
</dbReference>
<dbReference type="GO" id="GO:0043186">
    <property type="term" value="C:P granule"/>
    <property type="evidence" value="ECO:0007669"/>
    <property type="project" value="UniProtKB-ARBA"/>
</dbReference>
<dbReference type="KEGG" id="cbr:CBG_21712"/>
<dbReference type="PANTHER" id="PTHR12547:SF71">
    <property type="entry name" value="CCCH-TYPE ZINC FINGER PROTEIN MOE-3-RELATED"/>
    <property type="match status" value="1"/>
</dbReference>
<dbReference type="GO" id="GO:0080090">
    <property type="term" value="P:regulation of primary metabolic process"/>
    <property type="evidence" value="ECO:0007669"/>
    <property type="project" value="UniProtKB-ARBA"/>
</dbReference>
<evidence type="ECO:0000313" key="10">
    <source>
        <dbReference type="Proteomes" id="UP000827892"/>
    </source>
</evidence>
<evidence type="ECO:0000256" key="6">
    <source>
        <dbReference type="SAM" id="MobiDB-lite"/>
    </source>
</evidence>
<dbReference type="InterPro" id="IPR036855">
    <property type="entry name" value="Znf_CCCH_sf"/>
</dbReference>
<dbReference type="PROSITE" id="PS50103">
    <property type="entry name" value="ZF_C3H1"/>
    <property type="match status" value="2"/>
</dbReference>
<gene>
    <name evidence="8" type="ORF">L3Y34_003520</name>
    <name evidence="9" type="ORF">L5515_010675</name>
</gene>
<dbReference type="EMBL" id="CP092623">
    <property type="protein sequence ID" value="UMM27347.1"/>
    <property type="molecule type" value="Genomic_DNA"/>
</dbReference>
<dbReference type="Pfam" id="PF00642">
    <property type="entry name" value="zf-CCCH"/>
    <property type="match status" value="2"/>
</dbReference>
<dbReference type="InterPro" id="IPR000571">
    <property type="entry name" value="Znf_CCCH"/>
</dbReference>
<dbReference type="GO" id="GO:0008270">
    <property type="term" value="F:zinc ion binding"/>
    <property type="evidence" value="ECO:0007669"/>
    <property type="project" value="UniProtKB-KW"/>
</dbReference>
<dbReference type="FunFam" id="4.10.1000.10:FF:000001">
    <property type="entry name" value="zinc finger CCCH domain-containing protein 15-like"/>
    <property type="match status" value="1"/>
</dbReference>
<dbReference type="OMA" id="EQHIMTG"/>
<dbReference type="GO" id="GO:0003729">
    <property type="term" value="F:mRNA binding"/>
    <property type="evidence" value="ECO:0007669"/>
    <property type="project" value="InterPro"/>
</dbReference>
<feature type="domain" description="C3H1-type" evidence="7">
    <location>
        <begin position="131"/>
        <end position="159"/>
    </location>
</feature>
<evidence type="ECO:0000256" key="4">
    <source>
        <dbReference type="ARBA" id="ARBA00022833"/>
    </source>
</evidence>
<reference evidence="9 11" key="1">
    <citation type="submission" date="2022-04" db="EMBL/GenBank/DDBJ databases">
        <title>Chromosome-level reference genomes for two strains of Caenorhabditis briggsae: an improved platform for comparative genomics.</title>
        <authorList>
            <person name="Stevens L."/>
            <person name="Andersen E."/>
        </authorList>
    </citation>
    <scope>NUCLEOTIDE SEQUENCE [LARGE SCALE GENOMIC DNA]</scope>
    <source>
        <strain evidence="9">VX34</strain>
        <tissue evidence="9">Whole-organism</tissue>
    </source>
</reference>
<keyword evidence="1 5" id="KW-0479">Metal-binding</keyword>
<protein>
    <recommendedName>
        <fullName evidence="7">C3H1-type domain-containing protein</fullName>
    </recommendedName>
</protein>
<dbReference type="Proteomes" id="UP000827892">
    <property type="component" value="Chromosome IV"/>
</dbReference>
<feature type="domain" description="C3H1-type" evidence="7">
    <location>
        <begin position="89"/>
        <end position="117"/>
    </location>
</feature>
<evidence type="ECO:0000256" key="2">
    <source>
        <dbReference type="ARBA" id="ARBA00022737"/>
    </source>
</evidence>
<dbReference type="SUPFAM" id="SSF90229">
    <property type="entry name" value="CCCH zinc finger"/>
    <property type="match status" value="2"/>
</dbReference>
<keyword evidence="4 5" id="KW-0862">Zinc</keyword>
<evidence type="ECO:0000313" key="11">
    <source>
        <dbReference type="Proteomes" id="UP000829354"/>
    </source>
</evidence>
<name>A0AAE9ABJ4_CAEBR</name>
<evidence type="ECO:0000256" key="5">
    <source>
        <dbReference type="PROSITE-ProRule" id="PRU00723"/>
    </source>
</evidence>